<dbReference type="AlphaFoldDB" id="A0ABD5R722"/>
<feature type="transmembrane region" description="Helical" evidence="1">
    <location>
        <begin position="51"/>
        <end position="70"/>
    </location>
</feature>
<feature type="transmembrane region" description="Helical" evidence="1">
    <location>
        <begin position="242"/>
        <end position="261"/>
    </location>
</feature>
<gene>
    <name evidence="2" type="ORF">ACFPJ5_02515</name>
</gene>
<evidence type="ECO:0000256" key="1">
    <source>
        <dbReference type="SAM" id="Phobius"/>
    </source>
</evidence>
<reference evidence="2 3" key="1">
    <citation type="journal article" date="2019" name="Int. J. Syst. Evol. Microbiol.">
        <title>The Global Catalogue of Microorganisms (GCM) 10K type strain sequencing project: providing services to taxonomists for standard genome sequencing and annotation.</title>
        <authorList>
            <consortium name="The Broad Institute Genomics Platform"/>
            <consortium name="The Broad Institute Genome Sequencing Center for Infectious Disease"/>
            <person name="Wu L."/>
            <person name="Ma J."/>
        </authorList>
    </citation>
    <scope>NUCLEOTIDE SEQUENCE [LARGE SCALE GENOMIC DNA]</scope>
    <source>
        <strain evidence="2 3">CGMCC 1.12237</strain>
    </source>
</reference>
<keyword evidence="1" id="KW-0472">Membrane</keyword>
<accession>A0ABD5R722</accession>
<dbReference type="Proteomes" id="UP001596201">
    <property type="component" value="Unassembled WGS sequence"/>
</dbReference>
<evidence type="ECO:0000313" key="2">
    <source>
        <dbReference type="EMBL" id="MFC5365795.1"/>
    </source>
</evidence>
<keyword evidence="3" id="KW-1185">Reference proteome</keyword>
<name>A0ABD5R722_9EURY</name>
<keyword evidence="1" id="KW-0812">Transmembrane</keyword>
<comment type="caution">
    <text evidence="2">The sequence shown here is derived from an EMBL/GenBank/DDBJ whole genome shotgun (WGS) entry which is preliminary data.</text>
</comment>
<evidence type="ECO:0000313" key="3">
    <source>
        <dbReference type="Proteomes" id="UP001596201"/>
    </source>
</evidence>
<feature type="transmembrane region" description="Helical" evidence="1">
    <location>
        <begin position="281"/>
        <end position="297"/>
    </location>
</feature>
<feature type="transmembrane region" description="Helical" evidence="1">
    <location>
        <begin position="20"/>
        <end position="39"/>
    </location>
</feature>
<keyword evidence="1" id="KW-1133">Transmembrane helix</keyword>
<dbReference type="RefSeq" id="WP_227228909.1">
    <property type="nucleotide sequence ID" value="NZ_JAJCVJ010000001.1"/>
</dbReference>
<organism evidence="2 3">
    <name type="scientific">Salinirubrum litoreum</name>
    <dbReference type="NCBI Taxonomy" id="1126234"/>
    <lineage>
        <taxon>Archaea</taxon>
        <taxon>Methanobacteriati</taxon>
        <taxon>Methanobacteriota</taxon>
        <taxon>Stenosarchaea group</taxon>
        <taxon>Halobacteria</taxon>
        <taxon>Halobacteriales</taxon>
        <taxon>Haloferacaceae</taxon>
        <taxon>Salinirubrum</taxon>
    </lineage>
</organism>
<dbReference type="EMBL" id="JBHSKX010000001">
    <property type="protein sequence ID" value="MFC5365795.1"/>
    <property type="molecule type" value="Genomic_DNA"/>
</dbReference>
<sequence length="340" mass="38799">MSGSARAQSQVIQSIGSYDLFGKSLPGAIFTLGLVSLLPRDRVPFVGGSDITLVNIAALFLLLLIAGLTIGQGIHTLADNIEKSFLWVAKRIRRTFNLIRLYSDQPELLNISTLRSDYNPEGPDGKGSFSERLRTNWQNGLVEWIRCRYWGMYDSLIGHRYLFFKYLEWNFSPENEDRWETESKGVGFESFATAFESVYGTDLRKNPEEIMSAYPLVTSRLENSGIAQFRHFQALYSFCRSMWVVSFIFAALYTIFLVDVTQIPDLFQHQPVVFSLMPPRFYRFVPLGAAFSALVFFDASGTYKRHYVEYLISAYSTAVDRKDDVKQDENQVESSEANES</sequence>
<protein>
    <submittedName>
        <fullName evidence="2">Uncharacterized protein</fullName>
    </submittedName>
</protein>
<proteinExistence type="predicted"/>